<evidence type="ECO:0000313" key="2">
    <source>
        <dbReference type="Proteomes" id="UP000290195"/>
    </source>
</evidence>
<reference evidence="1" key="1">
    <citation type="journal article" date="2018" name="Infect. Genet. Evol.">
        <title>The dynamic evolution of Drosophila innubila Nudivirus.</title>
        <authorList>
            <person name="Hill T."/>
            <person name="Unckless R.L."/>
        </authorList>
    </citation>
    <scope>NUCLEOTIDE SEQUENCE [LARGE SCALE GENOMIC DNA]</scope>
    <source>
        <strain evidence="1">DiNV_CH01M</strain>
    </source>
</reference>
<protein>
    <submittedName>
        <fullName evidence="1">GrBNV_gp41-like protein</fullName>
    </submittedName>
</protein>
<accession>A0A2H4UXC3</accession>
<organism evidence="1">
    <name type="scientific">Drosophila innubila nudivirus</name>
    <dbReference type="NCBI Taxonomy" id="2057187"/>
    <lineage>
        <taxon>Viruses</taxon>
        <taxon>Viruses incertae sedis</taxon>
        <taxon>Naldaviricetes</taxon>
        <taxon>Lefavirales</taxon>
        <taxon>Nudiviridae</taxon>
        <taxon>Alphanudivirus</taxon>
        <taxon>Alphanudivirus droinnubilae</taxon>
    </lineage>
</organism>
<name>A0A2H4UXC3_9VIRU</name>
<dbReference type="OrthoDB" id="26629at10239"/>
<keyword evidence="2" id="KW-1185">Reference proteome</keyword>
<gene>
    <name evidence="1" type="ORF">DiNV_CH01M_ORF70</name>
</gene>
<proteinExistence type="predicted"/>
<evidence type="ECO:0000313" key="1">
    <source>
        <dbReference type="EMBL" id="ATZ81558.1"/>
    </source>
</evidence>
<sequence>MYIKFADLNGTIFDDERVNSLDPSTLGEVILLDDGIIIYDRFPNQQTTQLHIGSMIETLKYLLNKTYSLQTNDIRIYLPRMSMNMTGQAMIQKSFLTMSSVDPVKYECSLSKNYNKINNFNITLIHV</sequence>
<dbReference type="Proteomes" id="UP000290195">
    <property type="component" value="Segment"/>
</dbReference>
<dbReference type="EMBL" id="MF966379">
    <property type="protein sequence ID" value="ATZ81558.1"/>
    <property type="molecule type" value="Genomic_DNA"/>
</dbReference>